<dbReference type="EMBL" id="CP012109">
    <property type="protein sequence ID" value="AKQ64732.1"/>
    <property type="molecule type" value="Genomic_DNA"/>
</dbReference>
<dbReference type="STRING" id="1297742.A176_001644"/>
<evidence type="ECO:0000313" key="2">
    <source>
        <dbReference type="Proteomes" id="UP000009026"/>
    </source>
</evidence>
<protein>
    <submittedName>
        <fullName evidence="1">Uncharacterized protein</fullName>
    </submittedName>
</protein>
<accession>A0A0H4XA14</accession>
<evidence type="ECO:0000313" key="1">
    <source>
        <dbReference type="EMBL" id="AKQ64732.1"/>
    </source>
</evidence>
<dbReference type="Proteomes" id="UP000009026">
    <property type="component" value="Chromosome"/>
</dbReference>
<name>A0A0H4XA14_9BACT</name>
<dbReference type="PATRIC" id="fig|1297742.4.peg.1662"/>
<dbReference type="KEGG" id="mym:A176_001644"/>
<reference evidence="1 2" key="1">
    <citation type="journal article" date="2016" name="PLoS ONE">
        <title>Complete Genome Sequence and Comparative Genomics of a Novel Myxobacterium Myxococcus hansupus.</title>
        <authorList>
            <person name="Sharma G."/>
            <person name="Narwani T."/>
            <person name="Subramanian S."/>
        </authorList>
    </citation>
    <scope>NUCLEOTIDE SEQUENCE [LARGE SCALE GENOMIC DNA]</scope>
    <source>
        <strain evidence="2">mixupus</strain>
    </source>
</reference>
<organism evidence="1 2">
    <name type="scientific">Pseudomyxococcus hansupus</name>
    <dbReference type="NCBI Taxonomy" id="1297742"/>
    <lineage>
        <taxon>Bacteria</taxon>
        <taxon>Pseudomonadati</taxon>
        <taxon>Myxococcota</taxon>
        <taxon>Myxococcia</taxon>
        <taxon>Myxococcales</taxon>
        <taxon>Cystobacterineae</taxon>
        <taxon>Myxococcaceae</taxon>
        <taxon>Pseudomyxococcus</taxon>
    </lineage>
</organism>
<keyword evidence="2" id="KW-1185">Reference proteome</keyword>
<dbReference type="AlphaFoldDB" id="A0A0H4XA14"/>
<gene>
    <name evidence="1" type="ORF">A176_001644</name>
</gene>
<sequence>MKVAIPMMLYRMSPSERRWKAFVLHLLTTTDDDRATFLGGAVSFPGQ</sequence>
<proteinExistence type="predicted"/>